<dbReference type="Proteomes" id="UP000597341">
    <property type="component" value="Unassembled WGS sequence"/>
</dbReference>
<gene>
    <name evidence="1" type="ORF">GCM10011376_34120</name>
</gene>
<keyword evidence="2" id="KW-1185">Reference proteome</keyword>
<proteinExistence type="predicted"/>
<sequence length="157" mass="17630">MWSGHRDDMDELRTYELRDPAALIREVADTVTLVEDSAWLALIHHPSTHQTLLRVDPLPVPALLDDDDDISEHLRAATEAFGVPWANNGKGPDHKAVTIVVRPGFAVFGPNEGVWCRGWRRANHFQDVYTGELVLVTEHGWVDFMTDACGHEPRMVA</sequence>
<protein>
    <submittedName>
        <fullName evidence="1">Uncharacterized protein</fullName>
    </submittedName>
</protein>
<organism evidence="1 2">
    <name type="scientific">Nocardioides flavus</name>
    <name type="common">ex Wang et al. 2016</name>
    <dbReference type="NCBI Taxonomy" id="2058780"/>
    <lineage>
        <taxon>Bacteria</taxon>
        <taxon>Bacillati</taxon>
        <taxon>Actinomycetota</taxon>
        <taxon>Actinomycetes</taxon>
        <taxon>Propionibacteriales</taxon>
        <taxon>Nocardioidaceae</taxon>
        <taxon>Nocardioides</taxon>
    </lineage>
</organism>
<comment type="caution">
    <text evidence="1">The sequence shown here is derived from an EMBL/GenBank/DDBJ whole genome shotgun (WGS) entry which is preliminary data.</text>
</comment>
<evidence type="ECO:0000313" key="1">
    <source>
        <dbReference type="EMBL" id="GHE18802.1"/>
    </source>
</evidence>
<accession>A0ABQ3HQ83</accession>
<dbReference type="EMBL" id="BNAD01000013">
    <property type="protein sequence ID" value="GHE18802.1"/>
    <property type="molecule type" value="Genomic_DNA"/>
</dbReference>
<name>A0ABQ3HQ83_9ACTN</name>
<evidence type="ECO:0000313" key="2">
    <source>
        <dbReference type="Proteomes" id="UP000597341"/>
    </source>
</evidence>
<reference evidence="2" key="1">
    <citation type="journal article" date="2019" name="Int. J. Syst. Evol. Microbiol.">
        <title>The Global Catalogue of Microorganisms (GCM) 10K type strain sequencing project: providing services to taxonomists for standard genome sequencing and annotation.</title>
        <authorList>
            <consortium name="The Broad Institute Genomics Platform"/>
            <consortium name="The Broad Institute Genome Sequencing Center for Infectious Disease"/>
            <person name="Wu L."/>
            <person name="Ma J."/>
        </authorList>
    </citation>
    <scope>NUCLEOTIDE SEQUENCE [LARGE SCALE GENOMIC DNA]</scope>
    <source>
        <strain evidence="2">CGMCC 1.12791</strain>
    </source>
</reference>